<comment type="caution">
    <text evidence="1">The sequence shown here is derived from an EMBL/GenBank/DDBJ whole genome shotgun (WGS) entry which is preliminary data.</text>
</comment>
<protein>
    <submittedName>
        <fullName evidence="1">Uncharacterized protein</fullName>
    </submittedName>
</protein>
<reference evidence="1 2" key="1">
    <citation type="submission" date="2016-04" db="EMBL/GenBank/DDBJ databases">
        <title>Draft genome sequence of Aeribacillus pallidus 8m3 from petroleum reservoir.</title>
        <authorList>
            <person name="Poltaraus A.B."/>
            <person name="Nazina T.N."/>
            <person name="Tourova T.P."/>
            <person name="Malakho S.M."/>
            <person name="Korshunova A.V."/>
            <person name="Sokolova D.S."/>
        </authorList>
    </citation>
    <scope>NUCLEOTIDE SEQUENCE [LARGE SCALE GENOMIC DNA]</scope>
    <source>
        <strain evidence="1 2">8m3</strain>
    </source>
</reference>
<dbReference type="OrthoDB" id="2417337at2"/>
<dbReference type="AlphaFoldDB" id="A0A162C9T8"/>
<organism evidence="1 2">
    <name type="scientific">Aeribacillus pallidus</name>
    <dbReference type="NCBI Taxonomy" id="33936"/>
    <lineage>
        <taxon>Bacteria</taxon>
        <taxon>Bacillati</taxon>
        <taxon>Bacillota</taxon>
        <taxon>Bacilli</taxon>
        <taxon>Bacillales</taxon>
        <taxon>Bacillaceae</taxon>
        <taxon>Aeribacillus</taxon>
    </lineage>
</organism>
<dbReference type="PIRSF" id="PIRSF011560">
    <property type="entry name" value="ComK"/>
    <property type="match status" value="1"/>
</dbReference>
<accession>A0A163YTZ8</accession>
<proteinExistence type="predicted"/>
<evidence type="ECO:0000313" key="1">
    <source>
        <dbReference type="EMBL" id="KZN97753.1"/>
    </source>
</evidence>
<dbReference type="EMBL" id="LWBR01000006">
    <property type="protein sequence ID" value="KZN97753.1"/>
    <property type="molecule type" value="Genomic_DNA"/>
</dbReference>
<dbReference type="GO" id="GO:0030420">
    <property type="term" value="P:establishment of competence for transformation"/>
    <property type="evidence" value="ECO:0007669"/>
    <property type="project" value="InterPro"/>
</dbReference>
<dbReference type="STRING" id="33936.AZI98_02040"/>
<dbReference type="RefSeq" id="WP_082829581.1">
    <property type="nucleotide sequence ID" value="NZ_CP017703.1"/>
</dbReference>
<keyword evidence="2" id="KW-1185">Reference proteome</keyword>
<sequence>MSTKQFEAEKCIVNGETMAILPFRKEHHLYAKILETSGERIVPIRPVYVIDQSCRYYGSSFKGRVEGSKGLLGITKKLPIVIDPANSLYFFPTHSPARHQCAWFSHSHISRFMKTDSNCTEVIFRNGQKIVADISPSSFSHQFYKTAHLRTIISSRIEQEQRRMNTILFPKEQHAYIYEQLVREFRKEDG</sequence>
<name>A0A162C9T8_9BACI</name>
<dbReference type="GeneID" id="301125321"/>
<evidence type="ECO:0000313" key="2">
    <source>
        <dbReference type="Proteomes" id="UP000076476"/>
    </source>
</evidence>
<dbReference type="InterPro" id="IPR010461">
    <property type="entry name" value="ComK"/>
</dbReference>
<accession>A0A162C9T8</accession>
<dbReference type="Proteomes" id="UP000076476">
    <property type="component" value="Unassembled WGS sequence"/>
</dbReference>
<dbReference type="Pfam" id="PF06338">
    <property type="entry name" value="ComK"/>
    <property type="match status" value="1"/>
</dbReference>
<gene>
    <name evidence="1" type="ORF">AZI98_02040</name>
</gene>